<comment type="caution">
    <text evidence="2">The sequence shown here is derived from an EMBL/GenBank/DDBJ whole genome shotgun (WGS) entry which is preliminary data.</text>
</comment>
<protein>
    <recommendedName>
        <fullName evidence="1">Tetracyclin repressor-like C-terminal group 31 domain-containing protein</fullName>
    </recommendedName>
</protein>
<reference evidence="3" key="1">
    <citation type="journal article" date="2019" name="Int. J. Syst. Evol. Microbiol.">
        <title>The Global Catalogue of Microorganisms (GCM) 10K type strain sequencing project: providing services to taxonomists for standard genome sequencing and annotation.</title>
        <authorList>
            <consortium name="The Broad Institute Genomics Platform"/>
            <consortium name="The Broad Institute Genome Sequencing Center for Infectious Disease"/>
            <person name="Wu L."/>
            <person name="Ma J."/>
        </authorList>
    </citation>
    <scope>NUCLEOTIDE SEQUENCE [LARGE SCALE GENOMIC DNA]</scope>
    <source>
        <strain evidence="3">JCM 15442</strain>
    </source>
</reference>
<accession>A0ABQ2G5G3</accession>
<dbReference type="InterPro" id="IPR041583">
    <property type="entry name" value="TetR_C_31"/>
</dbReference>
<dbReference type="Gene3D" id="1.10.357.10">
    <property type="entry name" value="Tetracycline Repressor, domain 2"/>
    <property type="match status" value="1"/>
</dbReference>
<feature type="domain" description="Tetracyclin repressor-like C-terminal group 31" evidence="1">
    <location>
        <begin position="51"/>
        <end position="157"/>
    </location>
</feature>
<evidence type="ECO:0000259" key="1">
    <source>
        <dbReference type="Pfam" id="PF17940"/>
    </source>
</evidence>
<organism evidence="2 3">
    <name type="scientific">Deinococcus aerolatus</name>
    <dbReference type="NCBI Taxonomy" id="522487"/>
    <lineage>
        <taxon>Bacteria</taxon>
        <taxon>Thermotogati</taxon>
        <taxon>Deinococcota</taxon>
        <taxon>Deinococci</taxon>
        <taxon>Deinococcales</taxon>
        <taxon>Deinococcaceae</taxon>
        <taxon>Deinococcus</taxon>
    </lineage>
</organism>
<dbReference type="EMBL" id="BMOL01000004">
    <property type="protein sequence ID" value="GGL76472.1"/>
    <property type="molecule type" value="Genomic_DNA"/>
</dbReference>
<sequence>MRLAQAAKYGHPAPAFPRARCGPRRARGRVFERLAPSPDVAEHVGALPPTLQQATASVQDFVTRTTRQPELTPALFELRLKAARRPGLAQVLSVTLDRNYALNTGFHLQARLPGGAPEGALLHYAVDGLLLDVLTVSINGCRHTDQVVSKLVRRLLGGAQADQPPS</sequence>
<keyword evidence="3" id="KW-1185">Reference proteome</keyword>
<evidence type="ECO:0000313" key="3">
    <source>
        <dbReference type="Proteomes" id="UP000639973"/>
    </source>
</evidence>
<proteinExistence type="predicted"/>
<dbReference type="Pfam" id="PF17940">
    <property type="entry name" value="TetR_C_31"/>
    <property type="match status" value="1"/>
</dbReference>
<evidence type="ECO:0000313" key="2">
    <source>
        <dbReference type="EMBL" id="GGL76472.1"/>
    </source>
</evidence>
<name>A0ABQ2G5G3_9DEIO</name>
<dbReference type="Proteomes" id="UP000639973">
    <property type="component" value="Unassembled WGS sequence"/>
</dbReference>
<gene>
    <name evidence="2" type="ORF">GCM10010840_13250</name>
</gene>